<protein>
    <submittedName>
        <fullName evidence="3">Uncharacterized protein</fullName>
    </submittedName>
</protein>
<evidence type="ECO:0000256" key="1">
    <source>
        <dbReference type="SAM" id="MobiDB-lite"/>
    </source>
</evidence>
<sequence>MTAVDEDRRTRKQGRLWRVALLVMAAAPAALALWQAARGSRTHVLLDYWHVLAKITDDQGGLVPGQVASYHLEQPFLVPSLIFWLDAQVLGGSNRALTVVTVALLAGVVVLLATMLPRALDPTLRAALTAGFSFLVFSPHALELWAQATTGSAGRPPSSSAWPRFRSPTTGERPGVTRARDWRRCRSGSGCRCGSRSRSSCGSAAAARGSPPPSASPWRCCGSSPSRTG</sequence>
<keyword evidence="2" id="KW-0812">Transmembrane</keyword>
<comment type="caution">
    <text evidence="3">The sequence shown here is derived from an EMBL/GenBank/DDBJ whole genome shotgun (WGS) entry which is preliminary data.</text>
</comment>
<proteinExistence type="predicted"/>
<evidence type="ECO:0000313" key="4">
    <source>
        <dbReference type="Proteomes" id="UP000660680"/>
    </source>
</evidence>
<feature type="compositionally biased region" description="Low complexity" evidence="1">
    <location>
        <begin position="187"/>
        <end position="209"/>
    </location>
</feature>
<keyword evidence="2" id="KW-0472">Membrane</keyword>
<keyword evidence="4" id="KW-1185">Reference proteome</keyword>
<dbReference type="AlphaFoldDB" id="A0A918GNI9"/>
<dbReference type="Proteomes" id="UP000660680">
    <property type="component" value="Unassembled WGS sequence"/>
</dbReference>
<accession>A0A918GNI9</accession>
<feature type="compositionally biased region" description="Polar residues" evidence="1">
    <location>
        <begin position="150"/>
        <end position="161"/>
    </location>
</feature>
<evidence type="ECO:0000313" key="3">
    <source>
        <dbReference type="EMBL" id="GGS48941.1"/>
    </source>
</evidence>
<gene>
    <name evidence="3" type="ORF">GCM10010171_50060</name>
</gene>
<feature type="transmembrane region" description="Helical" evidence="2">
    <location>
        <begin position="96"/>
        <end position="116"/>
    </location>
</feature>
<evidence type="ECO:0000256" key="2">
    <source>
        <dbReference type="SAM" id="Phobius"/>
    </source>
</evidence>
<feature type="region of interest" description="Disordered" evidence="1">
    <location>
        <begin position="150"/>
        <end position="229"/>
    </location>
</feature>
<organism evidence="3 4">
    <name type="scientific">Actinokineospora fastidiosa</name>
    <dbReference type="NCBI Taxonomy" id="1816"/>
    <lineage>
        <taxon>Bacteria</taxon>
        <taxon>Bacillati</taxon>
        <taxon>Actinomycetota</taxon>
        <taxon>Actinomycetes</taxon>
        <taxon>Pseudonocardiales</taxon>
        <taxon>Pseudonocardiaceae</taxon>
        <taxon>Actinokineospora</taxon>
    </lineage>
</organism>
<reference evidence="3" key="2">
    <citation type="submission" date="2020-09" db="EMBL/GenBank/DDBJ databases">
        <authorList>
            <person name="Sun Q."/>
            <person name="Ohkuma M."/>
        </authorList>
    </citation>
    <scope>NUCLEOTIDE SEQUENCE</scope>
    <source>
        <strain evidence="3">JCM 3276</strain>
    </source>
</reference>
<reference evidence="3" key="1">
    <citation type="journal article" date="2014" name="Int. J. Syst. Evol. Microbiol.">
        <title>Complete genome sequence of Corynebacterium casei LMG S-19264T (=DSM 44701T), isolated from a smear-ripened cheese.</title>
        <authorList>
            <consortium name="US DOE Joint Genome Institute (JGI-PGF)"/>
            <person name="Walter F."/>
            <person name="Albersmeier A."/>
            <person name="Kalinowski J."/>
            <person name="Ruckert C."/>
        </authorList>
    </citation>
    <scope>NUCLEOTIDE SEQUENCE</scope>
    <source>
        <strain evidence="3">JCM 3276</strain>
    </source>
</reference>
<keyword evidence="2" id="KW-1133">Transmembrane helix</keyword>
<dbReference type="EMBL" id="BMRB01000005">
    <property type="protein sequence ID" value="GGS48941.1"/>
    <property type="molecule type" value="Genomic_DNA"/>
</dbReference>
<name>A0A918GNI9_9PSEU</name>
<feature type="transmembrane region" description="Helical" evidence="2">
    <location>
        <begin position="16"/>
        <end position="37"/>
    </location>
</feature>
<dbReference type="RefSeq" id="WP_229787384.1">
    <property type="nucleotide sequence ID" value="NZ_BMRB01000005.1"/>
</dbReference>